<evidence type="ECO:0000259" key="4">
    <source>
        <dbReference type="Pfam" id="PF24860"/>
    </source>
</evidence>
<dbReference type="Pfam" id="PF04216">
    <property type="entry name" value="FdhE_N"/>
    <property type="match status" value="1"/>
</dbReference>
<proteinExistence type="predicted"/>
<name>A0A344PNU4_9RHOB</name>
<dbReference type="SUPFAM" id="SSF144020">
    <property type="entry name" value="FdhE-like"/>
    <property type="match status" value="1"/>
</dbReference>
<dbReference type="InterPro" id="IPR056796">
    <property type="entry name" value="FdhE_C"/>
</dbReference>
<accession>A0A344PNU4</accession>
<dbReference type="PANTHER" id="PTHR37689">
    <property type="entry name" value="PROTEIN FDHE"/>
    <property type="match status" value="1"/>
</dbReference>
<organism evidence="5 6">
    <name type="scientific">Paracoccus suum</name>
    <dbReference type="NCBI Taxonomy" id="2259340"/>
    <lineage>
        <taxon>Bacteria</taxon>
        <taxon>Pseudomonadati</taxon>
        <taxon>Pseudomonadota</taxon>
        <taxon>Alphaproteobacteria</taxon>
        <taxon>Rhodobacterales</taxon>
        <taxon>Paracoccaceae</taxon>
        <taxon>Paracoccus</taxon>
    </lineage>
</organism>
<evidence type="ECO:0000313" key="6">
    <source>
        <dbReference type="Proteomes" id="UP000252023"/>
    </source>
</evidence>
<dbReference type="PANTHER" id="PTHR37689:SF1">
    <property type="entry name" value="PROTEIN FDHE"/>
    <property type="match status" value="1"/>
</dbReference>
<keyword evidence="6" id="KW-1185">Reference proteome</keyword>
<dbReference type="InterPro" id="IPR024064">
    <property type="entry name" value="FdhE-like_sf"/>
</dbReference>
<dbReference type="GO" id="GO:0005829">
    <property type="term" value="C:cytosol"/>
    <property type="evidence" value="ECO:0007669"/>
    <property type="project" value="TreeGrafter"/>
</dbReference>
<sequence length="314" mass="32951">MTQTATPITGGVPTPPFAFLPDPARIFAARASRCRALAPGHPASAYLSFLATLMDAQAELAGRLGPAQPPAHDRMAQLRGMGMPPIDRTALLDEPESEGALKGYLDLLRDAHLPPAAAQARDAVVAATPAERRDLRAAVLEDRVPTDAIAAYILAAAAAQVDLARRAAALGPEALEPVATGICPACGGRPAASVVTAGLETLEGSRYACCAACSSRWNEVRVKCLSCGSMKSMSYRGLEEAGDAPANDRTARASEPAIKAECCNECGTWLKVFYQLRLPGVEPIADDVASLGLDLRMADSRWRRAGANPFLAGY</sequence>
<evidence type="ECO:0000259" key="3">
    <source>
        <dbReference type="Pfam" id="PF24859"/>
    </source>
</evidence>
<dbReference type="EMBL" id="CP030918">
    <property type="protein sequence ID" value="AXC51049.1"/>
    <property type="molecule type" value="Genomic_DNA"/>
</dbReference>
<dbReference type="InterPro" id="IPR056797">
    <property type="entry name" value="FdhE_central"/>
</dbReference>
<reference evidence="6" key="1">
    <citation type="submission" date="2018-07" db="EMBL/GenBank/DDBJ databases">
        <title>Genome sequencing of Paracoccus sp. SC2-6.</title>
        <authorList>
            <person name="Heo J."/>
            <person name="Kim S.-J."/>
            <person name="Kwon S.-W."/>
        </authorList>
    </citation>
    <scope>NUCLEOTIDE SEQUENCE [LARGE SCALE GENOMIC DNA]</scope>
    <source>
        <strain evidence="6">SC2-6</strain>
    </source>
</reference>
<dbReference type="OrthoDB" id="9794151at2"/>
<dbReference type="NCBIfam" id="TIGR01562">
    <property type="entry name" value="FdhE"/>
    <property type="match status" value="1"/>
</dbReference>
<dbReference type="Pfam" id="PF24859">
    <property type="entry name" value="FdhE_central"/>
    <property type="match status" value="1"/>
</dbReference>
<keyword evidence="1" id="KW-0963">Cytoplasm</keyword>
<feature type="domain" description="FdhE C-terminal" evidence="4">
    <location>
        <begin position="222"/>
        <end position="311"/>
    </location>
</feature>
<evidence type="ECO:0000259" key="2">
    <source>
        <dbReference type="Pfam" id="PF04216"/>
    </source>
</evidence>
<dbReference type="KEGG" id="pars:DRW48_03685"/>
<protein>
    <submittedName>
        <fullName evidence="5">Formate dehydrogenase accessory protein FdhE</fullName>
    </submittedName>
</protein>
<dbReference type="Proteomes" id="UP000252023">
    <property type="component" value="Chromosome"/>
</dbReference>
<feature type="domain" description="FdhE central" evidence="3">
    <location>
        <begin position="182"/>
        <end position="221"/>
    </location>
</feature>
<dbReference type="CDD" id="cd16341">
    <property type="entry name" value="FdhE"/>
    <property type="match status" value="1"/>
</dbReference>
<dbReference type="RefSeq" id="WP_114077337.1">
    <property type="nucleotide sequence ID" value="NZ_CP030918.1"/>
</dbReference>
<evidence type="ECO:0000256" key="1">
    <source>
        <dbReference type="ARBA" id="ARBA00022490"/>
    </source>
</evidence>
<dbReference type="InterPro" id="IPR056774">
    <property type="entry name" value="FdhE_N"/>
</dbReference>
<dbReference type="GO" id="GO:0051604">
    <property type="term" value="P:protein maturation"/>
    <property type="evidence" value="ECO:0007669"/>
    <property type="project" value="TreeGrafter"/>
</dbReference>
<dbReference type="InterPro" id="IPR006452">
    <property type="entry name" value="Formate_DH_accessory"/>
</dbReference>
<feature type="domain" description="FdhE N-terminal" evidence="2">
    <location>
        <begin position="15"/>
        <end position="179"/>
    </location>
</feature>
<evidence type="ECO:0000313" key="5">
    <source>
        <dbReference type="EMBL" id="AXC51049.1"/>
    </source>
</evidence>
<dbReference type="Gene3D" id="3.90.1670.10">
    <property type="entry name" value="FdhE-like domain"/>
    <property type="match status" value="1"/>
</dbReference>
<dbReference type="AlphaFoldDB" id="A0A344PNU4"/>
<dbReference type="GO" id="GO:0008199">
    <property type="term" value="F:ferric iron binding"/>
    <property type="evidence" value="ECO:0007669"/>
    <property type="project" value="TreeGrafter"/>
</dbReference>
<gene>
    <name evidence="5" type="primary">fdhE</name>
    <name evidence="5" type="ORF">DRW48_03685</name>
</gene>
<dbReference type="Pfam" id="PF24860">
    <property type="entry name" value="FdhE_C"/>
    <property type="match status" value="1"/>
</dbReference>